<reference evidence="3" key="1">
    <citation type="journal article" date="2019" name="Int. J. Syst. Evol. Microbiol.">
        <title>The Global Catalogue of Microorganisms (GCM) 10K type strain sequencing project: providing services to taxonomists for standard genome sequencing and annotation.</title>
        <authorList>
            <consortium name="The Broad Institute Genomics Platform"/>
            <consortium name="The Broad Institute Genome Sequencing Center for Infectious Disease"/>
            <person name="Wu L."/>
            <person name="Ma J."/>
        </authorList>
    </citation>
    <scope>NUCLEOTIDE SEQUENCE [LARGE SCALE GENOMIC DNA]</scope>
    <source>
        <strain evidence="3">CGMCC 1.15304</strain>
    </source>
</reference>
<dbReference type="Proteomes" id="UP001595776">
    <property type="component" value="Unassembled WGS sequence"/>
</dbReference>
<feature type="compositionally biased region" description="Acidic residues" evidence="1">
    <location>
        <begin position="14"/>
        <end position="23"/>
    </location>
</feature>
<evidence type="ECO:0000313" key="2">
    <source>
        <dbReference type="EMBL" id="MFC4348957.1"/>
    </source>
</evidence>
<accession>A0ABV8UE40</accession>
<dbReference type="EMBL" id="JBHSCR010000014">
    <property type="protein sequence ID" value="MFC4348957.1"/>
    <property type="molecule type" value="Genomic_DNA"/>
</dbReference>
<gene>
    <name evidence="2" type="ORF">ACFO5Q_13975</name>
</gene>
<sequence>MTAPHAHMAPEPDMQTEAEEMSSPEETTTVTIAPTGSGSDMAIVGPRLTVNYCVMLEGDFPPRFEDDAEKSPE</sequence>
<feature type="compositionally biased region" description="Polar residues" evidence="1">
    <location>
        <begin position="24"/>
        <end position="38"/>
    </location>
</feature>
<keyword evidence="3" id="KW-1185">Reference proteome</keyword>
<dbReference type="RefSeq" id="WP_068143656.1">
    <property type="nucleotide sequence ID" value="NZ_JBHSCR010000014.1"/>
</dbReference>
<feature type="region of interest" description="Disordered" evidence="1">
    <location>
        <begin position="1"/>
        <end position="43"/>
    </location>
</feature>
<evidence type="ECO:0000313" key="3">
    <source>
        <dbReference type="Proteomes" id="UP001595776"/>
    </source>
</evidence>
<protein>
    <submittedName>
        <fullName evidence="2">Uncharacterized protein</fullName>
    </submittedName>
</protein>
<evidence type="ECO:0000256" key="1">
    <source>
        <dbReference type="SAM" id="MobiDB-lite"/>
    </source>
</evidence>
<organism evidence="2 3">
    <name type="scientific">Kordiimonas lipolytica</name>
    <dbReference type="NCBI Taxonomy" id="1662421"/>
    <lineage>
        <taxon>Bacteria</taxon>
        <taxon>Pseudomonadati</taxon>
        <taxon>Pseudomonadota</taxon>
        <taxon>Alphaproteobacteria</taxon>
        <taxon>Kordiimonadales</taxon>
        <taxon>Kordiimonadaceae</taxon>
        <taxon>Kordiimonas</taxon>
    </lineage>
</organism>
<proteinExistence type="predicted"/>
<comment type="caution">
    <text evidence="2">The sequence shown here is derived from an EMBL/GenBank/DDBJ whole genome shotgun (WGS) entry which is preliminary data.</text>
</comment>
<name>A0ABV8UE40_9PROT</name>